<accession>A0A146GA65</accession>
<feature type="active site" description="Proton donor/acceptor" evidence="2">
    <location>
        <position position="211"/>
    </location>
</feature>
<dbReference type="AlphaFoldDB" id="A0A146GA65"/>
<dbReference type="OrthoDB" id="2633250at2"/>
<sequence>MKLDPRSLPAVSTLRADLVHQHDSILGESPLWEEREQVLYWVDIDRGQIHRFDPAKRTNTTHTLPTKVSSIVRRASGGLAVTLKKNFGFFDPASGKLEELDVVEGDQPENRFNDGKVDRQGRYWAGTMNEVHIGRPDAGLYRFEGPGRLQKMVPEVTISNGTGWSPDGRTMYYTDTLRHTVFAYDFDTETGAISNRRPFLEIEPASEGLPDGLTVDAEGHVWSALVNYGCMLRLDPAGNLERIVDFPATRGTCCTFGGPNYEHLYITTARECLDEMQIAAQPLAGSVFRCEPDVRGLAETPFNG</sequence>
<proteinExistence type="inferred from homology"/>
<keyword evidence="6" id="KW-1185">Reference proteome</keyword>
<evidence type="ECO:0000256" key="3">
    <source>
        <dbReference type="PIRSR" id="PIRSR605511-2"/>
    </source>
</evidence>
<name>A0A146GA65_TERSA</name>
<reference evidence="6" key="1">
    <citation type="journal article" date="2017" name="Genome Announc.">
        <title>Draft Genome Sequence of Terrimicrobium sacchariphilum NM-5T, a Facultative Anaerobic Soil Bacterium of the Class Spartobacteria.</title>
        <authorList>
            <person name="Qiu Y.L."/>
            <person name="Tourlousse D.M."/>
            <person name="Matsuura N."/>
            <person name="Ohashi A."/>
            <person name="Sekiguchi Y."/>
        </authorList>
    </citation>
    <scope>NUCLEOTIDE SEQUENCE [LARGE SCALE GENOMIC DNA]</scope>
    <source>
        <strain evidence="6">NM-5</strain>
    </source>
</reference>
<dbReference type="PANTHER" id="PTHR10907">
    <property type="entry name" value="REGUCALCIN"/>
    <property type="match status" value="1"/>
</dbReference>
<comment type="cofactor">
    <cofactor evidence="3">
        <name>Zn(2+)</name>
        <dbReference type="ChEBI" id="CHEBI:29105"/>
    </cofactor>
    <text evidence="3">Binds 1 divalent metal cation per subunit.</text>
</comment>
<gene>
    <name evidence="5" type="ORF">TSACC_22577</name>
</gene>
<dbReference type="GO" id="GO:0004341">
    <property type="term" value="F:gluconolactonase activity"/>
    <property type="evidence" value="ECO:0007669"/>
    <property type="project" value="TreeGrafter"/>
</dbReference>
<evidence type="ECO:0000259" key="4">
    <source>
        <dbReference type="Pfam" id="PF08450"/>
    </source>
</evidence>
<dbReference type="Gene3D" id="2.120.10.30">
    <property type="entry name" value="TolB, C-terminal domain"/>
    <property type="match status" value="1"/>
</dbReference>
<protein>
    <submittedName>
        <fullName evidence="5">Sugar lactone lactonase YvrE</fullName>
    </submittedName>
</protein>
<dbReference type="SUPFAM" id="SSF63829">
    <property type="entry name" value="Calcium-dependent phosphotriesterase"/>
    <property type="match status" value="1"/>
</dbReference>
<keyword evidence="3" id="KW-0862">Zinc</keyword>
<dbReference type="EMBL" id="BDCO01000002">
    <property type="protein sequence ID" value="GAT34153.1"/>
    <property type="molecule type" value="Genomic_DNA"/>
</dbReference>
<organism evidence="5 6">
    <name type="scientific">Terrimicrobium sacchariphilum</name>
    <dbReference type="NCBI Taxonomy" id="690879"/>
    <lineage>
        <taxon>Bacteria</taxon>
        <taxon>Pseudomonadati</taxon>
        <taxon>Verrucomicrobiota</taxon>
        <taxon>Terrimicrobiia</taxon>
        <taxon>Terrimicrobiales</taxon>
        <taxon>Terrimicrobiaceae</taxon>
        <taxon>Terrimicrobium</taxon>
    </lineage>
</organism>
<feature type="domain" description="SMP-30/Gluconolactonase/LRE-like region" evidence="4">
    <location>
        <begin position="26"/>
        <end position="270"/>
    </location>
</feature>
<dbReference type="STRING" id="690879.TSACC_22577"/>
<dbReference type="InterPro" id="IPR005511">
    <property type="entry name" value="SMP-30"/>
</dbReference>
<evidence type="ECO:0000256" key="2">
    <source>
        <dbReference type="PIRSR" id="PIRSR605511-1"/>
    </source>
</evidence>
<feature type="binding site" evidence="3">
    <location>
        <position position="111"/>
    </location>
    <ligand>
        <name>substrate</name>
    </ligand>
</feature>
<dbReference type="Proteomes" id="UP000076023">
    <property type="component" value="Unassembled WGS sequence"/>
</dbReference>
<dbReference type="GO" id="GO:0005509">
    <property type="term" value="F:calcium ion binding"/>
    <property type="evidence" value="ECO:0007669"/>
    <property type="project" value="TreeGrafter"/>
</dbReference>
<evidence type="ECO:0000256" key="1">
    <source>
        <dbReference type="ARBA" id="ARBA00008853"/>
    </source>
</evidence>
<dbReference type="InterPro" id="IPR013658">
    <property type="entry name" value="SGL"/>
</dbReference>
<comment type="caution">
    <text evidence="5">The sequence shown here is derived from an EMBL/GenBank/DDBJ whole genome shotgun (WGS) entry which is preliminary data.</text>
</comment>
<dbReference type="RefSeq" id="WP_075079811.1">
    <property type="nucleotide sequence ID" value="NZ_BDCO01000002.1"/>
</dbReference>
<dbReference type="Pfam" id="PF08450">
    <property type="entry name" value="SGL"/>
    <property type="match status" value="1"/>
</dbReference>
<dbReference type="GO" id="GO:0019853">
    <property type="term" value="P:L-ascorbic acid biosynthetic process"/>
    <property type="evidence" value="ECO:0007669"/>
    <property type="project" value="TreeGrafter"/>
</dbReference>
<evidence type="ECO:0000313" key="5">
    <source>
        <dbReference type="EMBL" id="GAT34153.1"/>
    </source>
</evidence>
<dbReference type="InterPro" id="IPR011042">
    <property type="entry name" value="6-blade_b-propeller_TolB-like"/>
</dbReference>
<dbReference type="PANTHER" id="PTHR10907:SF47">
    <property type="entry name" value="REGUCALCIN"/>
    <property type="match status" value="1"/>
</dbReference>
<feature type="binding site" evidence="3">
    <location>
        <position position="160"/>
    </location>
    <ligand>
        <name>a divalent metal cation</name>
        <dbReference type="ChEBI" id="CHEBI:60240"/>
    </ligand>
</feature>
<dbReference type="InParanoid" id="A0A146GA65"/>
<keyword evidence="3" id="KW-0479">Metal-binding</keyword>
<comment type="similarity">
    <text evidence="1">Belongs to the SMP-30/CGR1 family.</text>
</comment>
<feature type="binding site" evidence="3">
    <location>
        <position position="28"/>
    </location>
    <ligand>
        <name>a divalent metal cation</name>
        <dbReference type="ChEBI" id="CHEBI:60240"/>
    </ligand>
</feature>
<feature type="binding site" evidence="3">
    <location>
        <position position="211"/>
    </location>
    <ligand>
        <name>a divalent metal cation</name>
        <dbReference type="ChEBI" id="CHEBI:60240"/>
    </ligand>
</feature>
<dbReference type="PRINTS" id="PR01790">
    <property type="entry name" value="SMP30FAMILY"/>
</dbReference>
<feature type="binding site" evidence="3">
    <location>
        <position position="113"/>
    </location>
    <ligand>
        <name>substrate</name>
    </ligand>
</feature>
<evidence type="ECO:0000313" key="6">
    <source>
        <dbReference type="Proteomes" id="UP000076023"/>
    </source>
</evidence>